<dbReference type="EMBL" id="JABZRD010000454">
    <property type="protein sequence ID" value="MBF1284297.1"/>
    <property type="molecule type" value="Genomic_DNA"/>
</dbReference>
<dbReference type="InterPro" id="IPR000825">
    <property type="entry name" value="SUF_FeS_clus_asmbl_SufBD_core"/>
</dbReference>
<proteinExistence type="predicted"/>
<dbReference type="GO" id="GO:0016226">
    <property type="term" value="P:iron-sulfur cluster assembly"/>
    <property type="evidence" value="ECO:0007669"/>
    <property type="project" value="InterPro"/>
</dbReference>
<organism evidence="2 3">
    <name type="scientific">Oribacterium parvum</name>
    <dbReference type="NCBI Taxonomy" id="1501329"/>
    <lineage>
        <taxon>Bacteria</taxon>
        <taxon>Bacillati</taxon>
        <taxon>Bacillota</taxon>
        <taxon>Clostridia</taxon>
        <taxon>Lachnospirales</taxon>
        <taxon>Lachnospiraceae</taxon>
        <taxon>Oribacterium</taxon>
    </lineage>
</organism>
<dbReference type="AlphaFoldDB" id="A0A930H0Q8"/>
<feature type="domain" description="SUF system FeS cluster assembly SufBD core" evidence="1">
    <location>
        <begin position="93"/>
        <end position="220"/>
    </location>
</feature>
<protein>
    <submittedName>
        <fullName evidence="2">SufD family Fe-S cluster assembly protein</fullName>
    </submittedName>
</protein>
<feature type="non-terminal residue" evidence="2">
    <location>
        <position position="221"/>
    </location>
</feature>
<sequence length="221" mass="25452">MKENQFIINKMPVPTFRWLKMNEAKLEIPGALTAYQPSVEGKLPKRLTEENDFSGSMSTALDDYFREERLPVRSFVLNAGEESPEYIRMHFRNGENAVEHSAYCFTVEEGARLKLFLAIESLEESKNMAFLQEKFHLKKNAKLDLVIAVKNAKDFAHLQDFSFVLEERAKLKLTSLLLSGKSHHISYQIDLNGDKSEADLHLDYVLSQKEKADFNLVVNHR</sequence>
<dbReference type="SUPFAM" id="SSF101960">
    <property type="entry name" value="Stabilizer of iron transporter SufD"/>
    <property type="match status" value="1"/>
</dbReference>
<name>A0A930H0Q8_9FIRM</name>
<accession>A0A930H0Q8</accession>
<comment type="caution">
    <text evidence="2">The sequence shown here is derived from an EMBL/GenBank/DDBJ whole genome shotgun (WGS) entry which is preliminary data.</text>
</comment>
<evidence type="ECO:0000259" key="1">
    <source>
        <dbReference type="Pfam" id="PF01458"/>
    </source>
</evidence>
<gene>
    <name evidence="2" type="ORF">HXM93_07200</name>
</gene>
<dbReference type="Pfam" id="PF01458">
    <property type="entry name" value="SUFBD_core"/>
    <property type="match status" value="1"/>
</dbReference>
<reference evidence="2" key="1">
    <citation type="submission" date="2020-04" db="EMBL/GenBank/DDBJ databases">
        <title>Deep metagenomics examines the oral microbiome during advanced dental caries in children, revealing novel taxa and co-occurrences with host molecules.</title>
        <authorList>
            <person name="Baker J.L."/>
            <person name="Morton J.T."/>
            <person name="Dinis M."/>
            <person name="Alvarez R."/>
            <person name="Tran N.C."/>
            <person name="Knight R."/>
            <person name="Edlund A."/>
        </authorList>
    </citation>
    <scope>NUCLEOTIDE SEQUENCE</scope>
    <source>
        <strain evidence="2">JCVI_24_bin.2</strain>
    </source>
</reference>
<dbReference type="InterPro" id="IPR037284">
    <property type="entry name" value="SUF_FeS_clus_asmbl_SufBD_sf"/>
</dbReference>
<evidence type="ECO:0000313" key="2">
    <source>
        <dbReference type="EMBL" id="MBF1284297.1"/>
    </source>
</evidence>
<dbReference type="Proteomes" id="UP000709351">
    <property type="component" value="Unassembled WGS sequence"/>
</dbReference>
<evidence type="ECO:0000313" key="3">
    <source>
        <dbReference type="Proteomes" id="UP000709351"/>
    </source>
</evidence>